<dbReference type="Proteomes" id="UP000623250">
    <property type="component" value="Unassembled WGS sequence"/>
</dbReference>
<evidence type="ECO:0000313" key="2">
    <source>
        <dbReference type="EMBL" id="MBJ7542663.1"/>
    </source>
</evidence>
<feature type="region of interest" description="Disordered" evidence="1">
    <location>
        <begin position="216"/>
        <end position="235"/>
    </location>
</feature>
<sequence>MGYPSTAEDIQERLDSNLILGELKNFEDRQKDRLQQGTLTEANLRQEVKILKERILEPLRSIERKAGEDGLSLGNQLLQFQMGIMEASACITRLRKKIDPQLSSDNNAEDLSDIIDRFIKQYRIMLDVLVATTRQLSQENISTIMHIKSYCERDISNIKQLAKTLRSREEGIARLYEHNKVLEKELEKITYPERFGLSASEYDNWNAYTRDKLGSTSQTNISRTRKPAKKLAGRQ</sequence>
<evidence type="ECO:0000256" key="1">
    <source>
        <dbReference type="SAM" id="MobiDB-lite"/>
    </source>
</evidence>
<comment type="caution">
    <text evidence="2">The sequence shown here is derived from an EMBL/GenBank/DDBJ whole genome shotgun (WGS) entry which is preliminary data.</text>
</comment>
<gene>
    <name evidence="2" type="ORF">JDN41_03730</name>
</gene>
<accession>A0A8I1GDV7</accession>
<feature type="compositionally biased region" description="Basic residues" evidence="1">
    <location>
        <begin position="223"/>
        <end position="235"/>
    </location>
</feature>
<dbReference type="AlphaFoldDB" id="A0A8I1GDV7"/>
<dbReference type="EMBL" id="JAEMUK010000008">
    <property type="protein sequence ID" value="MBJ7542663.1"/>
    <property type="molecule type" value="Genomic_DNA"/>
</dbReference>
<evidence type="ECO:0000313" key="3">
    <source>
        <dbReference type="Proteomes" id="UP000623250"/>
    </source>
</evidence>
<protein>
    <submittedName>
        <fullName evidence="2">Uncharacterized protein</fullName>
    </submittedName>
</protein>
<keyword evidence="3" id="KW-1185">Reference proteome</keyword>
<reference evidence="2 3" key="1">
    <citation type="submission" date="2020-12" db="EMBL/GenBank/DDBJ databases">
        <title>Revised draft genomes of Rhodomicrobium vannielii ATCC 17100 and Rhodomicrobium udaipurense JA643.</title>
        <authorList>
            <person name="Conners E.M."/>
            <person name="Davenport E.J."/>
            <person name="Bose A."/>
        </authorList>
    </citation>
    <scope>NUCLEOTIDE SEQUENCE [LARGE SCALE GENOMIC DNA]</scope>
    <source>
        <strain evidence="2 3">JA643</strain>
    </source>
</reference>
<dbReference type="RefSeq" id="WP_155955126.1">
    <property type="nucleotide sequence ID" value="NZ_JAEMUK010000008.1"/>
</dbReference>
<organism evidence="2 3">
    <name type="scientific">Rhodomicrobium udaipurense</name>
    <dbReference type="NCBI Taxonomy" id="1202716"/>
    <lineage>
        <taxon>Bacteria</taxon>
        <taxon>Pseudomonadati</taxon>
        <taxon>Pseudomonadota</taxon>
        <taxon>Alphaproteobacteria</taxon>
        <taxon>Hyphomicrobiales</taxon>
        <taxon>Hyphomicrobiaceae</taxon>
        <taxon>Rhodomicrobium</taxon>
    </lineage>
</organism>
<name>A0A8I1GDV7_9HYPH</name>
<proteinExistence type="predicted"/>